<organism evidence="5 6">
    <name type="scientific">Acer saccharum</name>
    <name type="common">Sugar maple</name>
    <dbReference type="NCBI Taxonomy" id="4024"/>
    <lineage>
        <taxon>Eukaryota</taxon>
        <taxon>Viridiplantae</taxon>
        <taxon>Streptophyta</taxon>
        <taxon>Embryophyta</taxon>
        <taxon>Tracheophyta</taxon>
        <taxon>Spermatophyta</taxon>
        <taxon>Magnoliopsida</taxon>
        <taxon>eudicotyledons</taxon>
        <taxon>Gunneridae</taxon>
        <taxon>Pentapetalae</taxon>
        <taxon>rosids</taxon>
        <taxon>malvids</taxon>
        <taxon>Sapindales</taxon>
        <taxon>Sapindaceae</taxon>
        <taxon>Hippocastanoideae</taxon>
        <taxon>Acereae</taxon>
        <taxon>Acer</taxon>
    </lineage>
</organism>
<comment type="caution">
    <text evidence="5">The sequence shown here is derived from an EMBL/GenBank/DDBJ whole genome shotgun (WGS) entry which is preliminary data.</text>
</comment>
<reference evidence="5" key="1">
    <citation type="journal article" date="2022" name="Plant J.">
        <title>Strategies of tolerance reflected in two North American maple genomes.</title>
        <authorList>
            <person name="McEvoy S.L."/>
            <person name="Sezen U.U."/>
            <person name="Trouern-Trend A."/>
            <person name="McMahon S.M."/>
            <person name="Schaberg P.G."/>
            <person name="Yang J."/>
            <person name="Wegrzyn J.L."/>
            <person name="Swenson N.G."/>
        </authorList>
    </citation>
    <scope>NUCLEOTIDE SEQUENCE</scope>
    <source>
        <strain evidence="5">NS2018</strain>
    </source>
</reference>
<dbReference type="CDD" id="cd01098">
    <property type="entry name" value="PAN_AP_plant"/>
    <property type="match status" value="1"/>
</dbReference>
<keyword evidence="2" id="KW-1015">Disulfide bond</keyword>
<evidence type="ECO:0000256" key="3">
    <source>
        <dbReference type="SAM" id="Phobius"/>
    </source>
</evidence>
<dbReference type="InterPro" id="IPR000858">
    <property type="entry name" value="S_locus_glycoprot_dom"/>
</dbReference>
<name>A0AA39SMC9_ACESA</name>
<dbReference type="GO" id="GO:0048544">
    <property type="term" value="P:recognition of pollen"/>
    <property type="evidence" value="ECO:0007669"/>
    <property type="project" value="InterPro"/>
</dbReference>
<gene>
    <name evidence="5" type="ORF">LWI29_021121</name>
</gene>
<evidence type="ECO:0000259" key="4">
    <source>
        <dbReference type="PROSITE" id="PS50948"/>
    </source>
</evidence>
<evidence type="ECO:0000256" key="1">
    <source>
        <dbReference type="ARBA" id="ARBA00022729"/>
    </source>
</evidence>
<sequence length="437" mass="50134">MQLLVLEEQSNHRERQYPVEENIHILVPQLSDEITIPIQIPPIVTTFLGEESGDHFVNNRDFTNSISAHLGSGTSAVLTINNEGSLVIMDGMITYRWLSNGLEEWVWLSNENTFAMIPEMRLNYIFNNSFYSDENETYFTYVIQDSTVRRLLLDMFGQVKQLNWLETSQEWFTFWIRLRYGCEAYAYCGSFSSRDASDQNFFCHCLQGFRPSDSFKQLNPSSGCVRRTTLQFDDSSSVNGDEDSFLMMNNVKFPFNAKESKLQDTEECKLACFNDCACTAYAYNEGAGCSLCHGELFNLRQILKDDPDGQTIYLKLAASEFQIAGGKKLIWAIALALPLAVLLLASYIIYRWRRKIKEKGNLLMPISLFGVCVHVCAVSMYVCSYENVYAHFKFCLTKKDEMERSQDMLLFDINMSIETSMNELSDKVRILSALFLC</sequence>
<evidence type="ECO:0000313" key="5">
    <source>
        <dbReference type="EMBL" id="KAK0601081.1"/>
    </source>
</evidence>
<dbReference type="AlphaFoldDB" id="A0AA39SMC9"/>
<dbReference type="Proteomes" id="UP001168877">
    <property type="component" value="Unassembled WGS sequence"/>
</dbReference>
<dbReference type="Pfam" id="PF08276">
    <property type="entry name" value="PAN_2"/>
    <property type="match status" value="1"/>
</dbReference>
<accession>A0AA39SMC9</accession>
<proteinExistence type="predicted"/>
<dbReference type="PANTHER" id="PTHR32444:SF247">
    <property type="entry name" value="OS01G0958200 PROTEIN"/>
    <property type="match status" value="1"/>
</dbReference>
<evidence type="ECO:0000256" key="2">
    <source>
        <dbReference type="ARBA" id="ARBA00023157"/>
    </source>
</evidence>
<keyword evidence="1" id="KW-0732">Signal</keyword>
<feature type="transmembrane region" description="Helical" evidence="3">
    <location>
        <begin position="329"/>
        <end position="350"/>
    </location>
</feature>
<keyword evidence="3" id="KW-0472">Membrane</keyword>
<feature type="transmembrane region" description="Helical" evidence="3">
    <location>
        <begin position="362"/>
        <end position="382"/>
    </location>
</feature>
<keyword evidence="3" id="KW-1133">Transmembrane helix</keyword>
<dbReference type="EMBL" id="JAUESC010000003">
    <property type="protein sequence ID" value="KAK0601081.1"/>
    <property type="molecule type" value="Genomic_DNA"/>
</dbReference>
<dbReference type="InterPro" id="IPR003609">
    <property type="entry name" value="Pan_app"/>
</dbReference>
<feature type="domain" description="Apple" evidence="4">
    <location>
        <begin position="224"/>
        <end position="317"/>
    </location>
</feature>
<dbReference type="PANTHER" id="PTHR32444">
    <property type="entry name" value="BULB-TYPE LECTIN DOMAIN-CONTAINING PROTEIN"/>
    <property type="match status" value="1"/>
</dbReference>
<dbReference type="SMART" id="SM00473">
    <property type="entry name" value="PAN_AP"/>
    <property type="match status" value="1"/>
</dbReference>
<keyword evidence="6" id="KW-1185">Reference proteome</keyword>
<evidence type="ECO:0000313" key="6">
    <source>
        <dbReference type="Proteomes" id="UP001168877"/>
    </source>
</evidence>
<dbReference type="Pfam" id="PF00954">
    <property type="entry name" value="S_locus_glycop"/>
    <property type="match status" value="1"/>
</dbReference>
<protein>
    <recommendedName>
        <fullName evidence="4">Apple domain-containing protein</fullName>
    </recommendedName>
</protein>
<reference evidence="5" key="2">
    <citation type="submission" date="2023-06" db="EMBL/GenBank/DDBJ databases">
        <authorList>
            <person name="Swenson N.G."/>
            <person name="Wegrzyn J.L."/>
            <person name="Mcevoy S.L."/>
        </authorList>
    </citation>
    <scope>NUCLEOTIDE SEQUENCE</scope>
    <source>
        <strain evidence="5">NS2018</strain>
        <tissue evidence="5">Leaf</tissue>
    </source>
</reference>
<dbReference type="PROSITE" id="PS50948">
    <property type="entry name" value="PAN"/>
    <property type="match status" value="1"/>
</dbReference>
<keyword evidence="3" id="KW-0812">Transmembrane</keyword>